<dbReference type="SUPFAM" id="SSF53474">
    <property type="entry name" value="alpha/beta-Hydrolases"/>
    <property type="match status" value="1"/>
</dbReference>
<dbReference type="Pfam" id="PF00561">
    <property type="entry name" value="Abhydrolase_1"/>
    <property type="match status" value="1"/>
</dbReference>
<dbReference type="Gene3D" id="3.40.50.1820">
    <property type="entry name" value="alpha/beta hydrolase"/>
    <property type="match status" value="1"/>
</dbReference>
<name>A0A6J7KWW9_9ZZZZ</name>
<dbReference type="EMBL" id="CAFBMK010000472">
    <property type="protein sequence ID" value="CAB4960190.1"/>
    <property type="molecule type" value="Genomic_DNA"/>
</dbReference>
<dbReference type="PANTHER" id="PTHR46438:SF11">
    <property type="entry name" value="LIPASE-RELATED"/>
    <property type="match status" value="1"/>
</dbReference>
<evidence type="ECO:0000313" key="3">
    <source>
        <dbReference type="EMBL" id="CAB4960190.1"/>
    </source>
</evidence>
<proteinExistence type="predicted"/>
<evidence type="ECO:0000259" key="2">
    <source>
        <dbReference type="Pfam" id="PF00561"/>
    </source>
</evidence>
<dbReference type="PANTHER" id="PTHR46438">
    <property type="entry name" value="ALPHA/BETA-HYDROLASES SUPERFAMILY PROTEIN"/>
    <property type="match status" value="1"/>
</dbReference>
<sequence length="287" mass="30643">MSGDRAAVGVRNGRPPAGDDGLRAAAFTPSHRGGDGPPLVLLHGFLDTWRVWELVLPALERRHDVLALTLAGHAGGPALPATVDAATLPDAVERAMDEAGMATAHFVGNSLGGFVALQLAARDRARSVVAFAPAGGWPAGDVSYRGLLASQGELQRQARSIAPHARSLLSTPEGRRRATALVTEHHEHLPAELLEHGLVGVARCDAAPLLEFAAREGYALDAERITCPVRIAWGTADRLLPWPATAERYRRDWLPHADWVELDGVGHCPQLDVPLEAAQLVMGFTDR</sequence>
<gene>
    <name evidence="3" type="ORF">UFOPK3564_04012</name>
</gene>
<organism evidence="3">
    <name type="scientific">freshwater metagenome</name>
    <dbReference type="NCBI Taxonomy" id="449393"/>
    <lineage>
        <taxon>unclassified sequences</taxon>
        <taxon>metagenomes</taxon>
        <taxon>ecological metagenomes</taxon>
    </lineage>
</organism>
<dbReference type="AlphaFoldDB" id="A0A6J7KWW9"/>
<reference evidence="3" key="1">
    <citation type="submission" date="2020-05" db="EMBL/GenBank/DDBJ databases">
        <authorList>
            <person name="Chiriac C."/>
            <person name="Salcher M."/>
            <person name="Ghai R."/>
            <person name="Kavagutti S V."/>
        </authorList>
    </citation>
    <scope>NUCLEOTIDE SEQUENCE</scope>
</reference>
<dbReference type="InterPro" id="IPR000073">
    <property type="entry name" value="AB_hydrolase_1"/>
</dbReference>
<evidence type="ECO:0000256" key="1">
    <source>
        <dbReference type="SAM" id="MobiDB-lite"/>
    </source>
</evidence>
<dbReference type="InterPro" id="IPR029058">
    <property type="entry name" value="AB_hydrolase_fold"/>
</dbReference>
<feature type="domain" description="AB hydrolase-1" evidence="2">
    <location>
        <begin position="37"/>
        <end position="272"/>
    </location>
</feature>
<protein>
    <submittedName>
        <fullName evidence="3">Unannotated protein</fullName>
    </submittedName>
</protein>
<feature type="region of interest" description="Disordered" evidence="1">
    <location>
        <begin position="1"/>
        <end position="23"/>
    </location>
</feature>
<accession>A0A6J7KWW9</accession>